<feature type="region of interest" description="Disordered" evidence="1">
    <location>
        <begin position="253"/>
        <end position="297"/>
    </location>
</feature>
<dbReference type="InterPro" id="IPR019451">
    <property type="entry name" value="Rtp1_C1"/>
</dbReference>
<organism evidence="4 5">
    <name type="scientific">Escovopsis weberi</name>
    <dbReference type="NCBI Taxonomy" id="150374"/>
    <lineage>
        <taxon>Eukaryota</taxon>
        <taxon>Fungi</taxon>
        <taxon>Dikarya</taxon>
        <taxon>Ascomycota</taxon>
        <taxon>Pezizomycotina</taxon>
        <taxon>Sordariomycetes</taxon>
        <taxon>Hypocreomycetidae</taxon>
        <taxon>Hypocreales</taxon>
        <taxon>Hypocreaceae</taxon>
        <taxon>Escovopsis</taxon>
    </lineage>
</organism>
<feature type="compositionally biased region" description="Basic and acidic residues" evidence="1">
    <location>
        <begin position="67"/>
        <end position="76"/>
    </location>
</feature>
<feature type="region of interest" description="Disordered" evidence="1">
    <location>
        <begin position="53"/>
        <end position="103"/>
    </location>
</feature>
<feature type="compositionally biased region" description="Basic and acidic residues" evidence="1">
    <location>
        <begin position="282"/>
        <end position="297"/>
    </location>
</feature>
<dbReference type="InterPro" id="IPR039600">
    <property type="entry name" value="TANGO6/Rtp1"/>
</dbReference>
<proteinExistence type="predicted"/>
<gene>
    <name evidence="4" type="ORF">ESCO_002200</name>
</gene>
<dbReference type="AlphaFoldDB" id="A0A0M8N795"/>
<feature type="domain" description="RNA polymerase II assembly factor Rtp1 C-terminal" evidence="2">
    <location>
        <begin position="209"/>
        <end position="241"/>
    </location>
</feature>
<feature type="domain" description="RNA polymerase II assembly factor Rtp1 C-terminal" evidence="3">
    <location>
        <begin position="2"/>
        <end position="37"/>
    </location>
</feature>
<dbReference type="EMBL" id="LGSR01000006">
    <property type="protein sequence ID" value="KOS22154.1"/>
    <property type="molecule type" value="Genomic_DNA"/>
</dbReference>
<name>A0A0M8N795_ESCWE</name>
<dbReference type="Pfam" id="PF10304">
    <property type="entry name" value="RTP1_C2"/>
    <property type="match status" value="1"/>
</dbReference>
<reference evidence="4 5" key="1">
    <citation type="submission" date="2015-07" db="EMBL/GenBank/DDBJ databases">
        <title>The genome of the fungus Escovopsis weberi, a specialized disease agent of ant agriculture.</title>
        <authorList>
            <person name="de Man T.J."/>
            <person name="Stajich J.E."/>
            <person name="Kubicek C.P."/>
            <person name="Chenthamara K."/>
            <person name="Atanasova L."/>
            <person name="Druzhinina I.S."/>
            <person name="Birnbaum S."/>
            <person name="Barribeau S.M."/>
            <person name="Teiling C."/>
            <person name="Suen G."/>
            <person name="Currie C."/>
            <person name="Gerardo N.M."/>
        </authorList>
    </citation>
    <scope>NUCLEOTIDE SEQUENCE [LARGE SCALE GENOMIC DNA]</scope>
</reference>
<evidence type="ECO:0000259" key="3">
    <source>
        <dbReference type="Pfam" id="PF10363"/>
    </source>
</evidence>
<evidence type="ECO:0000259" key="2">
    <source>
        <dbReference type="Pfam" id="PF10304"/>
    </source>
</evidence>
<dbReference type="Pfam" id="PF10363">
    <property type="entry name" value="RTP1_C1"/>
    <property type="match status" value="1"/>
</dbReference>
<evidence type="ECO:0000313" key="5">
    <source>
        <dbReference type="Proteomes" id="UP000053831"/>
    </source>
</evidence>
<dbReference type="OrthoDB" id="39591at2759"/>
<sequence>MQELLENYMDSQERLSTDVRLRFGEAILQVIERLGETFSGEVAESAGETLLSIAGRRGHRPKTMAKQARDQRLADLKRRKAEAASGMDVDDGDDGDEGGGLAEDKANNDLLASILQGWESKRGSEDIRMRTSALSIFGSAVEANIMGVGPTLVSAGVDLSINILTMEPGLETGILRRAAVLLILGFARALEKARSAGQRLGFGLTEQSRQEMQTTLNYVAGTDNDGLVQQHARDVVESLEHWGMRSLLPTEAERDGAVPGLGRLSGLRVSPGGDQSQGGLRILDDQGKPRPRIEEIE</sequence>
<keyword evidence="5" id="KW-1185">Reference proteome</keyword>
<evidence type="ECO:0000313" key="4">
    <source>
        <dbReference type="EMBL" id="KOS22154.1"/>
    </source>
</evidence>
<dbReference type="GO" id="GO:0009306">
    <property type="term" value="P:protein secretion"/>
    <property type="evidence" value="ECO:0007669"/>
    <property type="project" value="TreeGrafter"/>
</dbReference>
<dbReference type="InterPro" id="IPR019414">
    <property type="entry name" value="Rtp1_C2"/>
</dbReference>
<feature type="compositionally biased region" description="Acidic residues" evidence="1">
    <location>
        <begin position="88"/>
        <end position="97"/>
    </location>
</feature>
<dbReference type="Proteomes" id="UP000053831">
    <property type="component" value="Unassembled WGS sequence"/>
</dbReference>
<dbReference type="PANTHER" id="PTHR20959">
    <property type="entry name" value="TRANSPORT AND GOLGI ORGANIZATION PROTEIN 6 FAMILY MEMBER"/>
    <property type="match status" value="1"/>
</dbReference>
<accession>A0A0M8N795</accession>
<protein>
    <submittedName>
        <fullName evidence="4">Uncharacterized protein</fullName>
    </submittedName>
</protein>
<evidence type="ECO:0000256" key="1">
    <source>
        <dbReference type="SAM" id="MobiDB-lite"/>
    </source>
</evidence>
<comment type="caution">
    <text evidence="4">The sequence shown here is derived from an EMBL/GenBank/DDBJ whole genome shotgun (WGS) entry which is preliminary data.</text>
</comment>
<dbReference type="PANTHER" id="PTHR20959:SF1">
    <property type="entry name" value="TRANSPORT AND GOLGI ORGANIZATION PROTEIN 6 HOMOLOG"/>
    <property type="match status" value="1"/>
</dbReference>